<evidence type="ECO:0000313" key="4">
    <source>
        <dbReference type="Proteomes" id="UP000239649"/>
    </source>
</evidence>
<accession>A0A2P6V7B9</accession>
<feature type="region of interest" description="Disordered" evidence="1">
    <location>
        <begin position="339"/>
        <end position="399"/>
    </location>
</feature>
<dbReference type="OrthoDB" id="515349at2759"/>
<keyword evidence="2" id="KW-1133">Transmembrane helix</keyword>
<organism evidence="3 4">
    <name type="scientific">Micractinium conductrix</name>
    <dbReference type="NCBI Taxonomy" id="554055"/>
    <lineage>
        <taxon>Eukaryota</taxon>
        <taxon>Viridiplantae</taxon>
        <taxon>Chlorophyta</taxon>
        <taxon>core chlorophytes</taxon>
        <taxon>Trebouxiophyceae</taxon>
        <taxon>Chlorellales</taxon>
        <taxon>Chlorellaceae</taxon>
        <taxon>Chlorella clade</taxon>
        <taxon>Micractinium</taxon>
    </lineage>
</organism>
<evidence type="ECO:0000256" key="2">
    <source>
        <dbReference type="SAM" id="Phobius"/>
    </source>
</evidence>
<reference evidence="3 4" key="1">
    <citation type="journal article" date="2018" name="Plant J.">
        <title>Genome sequences of Chlorella sorokiniana UTEX 1602 and Micractinium conductrix SAG 241.80: implications to maltose excretion by a green alga.</title>
        <authorList>
            <person name="Arriola M.B."/>
            <person name="Velmurugan N."/>
            <person name="Zhang Y."/>
            <person name="Plunkett M.H."/>
            <person name="Hondzo H."/>
            <person name="Barney B.M."/>
        </authorList>
    </citation>
    <scope>NUCLEOTIDE SEQUENCE [LARGE SCALE GENOMIC DNA]</scope>
    <source>
        <strain evidence="3 4">SAG 241.80</strain>
    </source>
</reference>
<feature type="region of interest" description="Disordered" evidence="1">
    <location>
        <begin position="290"/>
        <end position="311"/>
    </location>
</feature>
<feature type="compositionally biased region" description="Pro residues" evidence="1">
    <location>
        <begin position="377"/>
        <end position="387"/>
    </location>
</feature>
<comment type="caution">
    <text evidence="3">The sequence shown here is derived from an EMBL/GenBank/DDBJ whole genome shotgun (WGS) entry which is preliminary data.</text>
</comment>
<dbReference type="EMBL" id="LHPF02000022">
    <property type="protein sequence ID" value="PSC69986.1"/>
    <property type="molecule type" value="Genomic_DNA"/>
</dbReference>
<evidence type="ECO:0000313" key="3">
    <source>
        <dbReference type="EMBL" id="PSC69986.1"/>
    </source>
</evidence>
<dbReference type="AlphaFoldDB" id="A0A2P6V7B9"/>
<protein>
    <submittedName>
        <fullName evidence="3">Uncharacterized protein</fullName>
    </submittedName>
</protein>
<keyword evidence="2" id="KW-0472">Membrane</keyword>
<keyword evidence="2" id="KW-0812">Transmembrane</keyword>
<feature type="compositionally biased region" description="Low complexity" evidence="1">
    <location>
        <begin position="297"/>
        <end position="311"/>
    </location>
</feature>
<feature type="compositionally biased region" description="Low complexity" evidence="1">
    <location>
        <begin position="430"/>
        <end position="446"/>
    </location>
</feature>
<feature type="transmembrane region" description="Helical" evidence="2">
    <location>
        <begin position="650"/>
        <end position="669"/>
    </location>
</feature>
<gene>
    <name evidence="3" type="ORF">C2E20_6557</name>
</gene>
<feature type="transmembrane region" description="Helical" evidence="2">
    <location>
        <begin position="681"/>
        <end position="704"/>
    </location>
</feature>
<dbReference type="Proteomes" id="UP000239649">
    <property type="component" value="Unassembled WGS sequence"/>
</dbReference>
<keyword evidence="4" id="KW-1185">Reference proteome</keyword>
<feature type="transmembrane region" description="Helical" evidence="2">
    <location>
        <begin position="542"/>
        <end position="561"/>
    </location>
</feature>
<name>A0A2P6V7B9_9CHLO</name>
<evidence type="ECO:0000256" key="1">
    <source>
        <dbReference type="SAM" id="MobiDB-lite"/>
    </source>
</evidence>
<sequence>MDGEAIPALLAASCSRSSLHPEAFAAVRAAFPECKLVRLSFGLQNKVMLSVTVNLEAEGLIHASYVPIHPTAAAAAVLQNNPVVVVRQDKRSPLWDQEDMYQREGCGTVNAVSMPFYWPPAANTQFEGAALPIPQNPAYHPTFGAMTVGSPRPLTQQSLALLVDLAGRTGRHVGPYISMLLSSLEAAGLLPSESEAQEELGSLLEEELQAAEDDGGPSMDELFTGDDAQAEAQADALIPGLKAAATPVGSFPSLPQQQRRAAHNMAEAPDDDGALQQVIPDWLLHQDRAPGAEEEAGPAGPWGTPAATPAEAAARLQALRERGPLTAEEQLAEEVRAAGAEPPVTLAQHRQAQPPEPPMPVLWQPPAAPRELQQQPPAVPPPQPPLQQQPSAAAAAPATGPLAAAAWPAAAARLAAASRPVAPARRRQHAVSASGQTSGSGSSGAATPHSQQPATHGFALALLLPWRNVAFQPMGVERTFAVHHSKLQERTDLTAVLLLGLGLLAAAAARMQGAWSAGVAALLLFTPYFFDLRLYHTLREMLLSAAQFFVAYFLYSLHPAAPPMHGMPLGPTSTCPTHLLPHPAADMVDGGGSAAAAGACSAAAAAAAAAPAGDTANLAGFGIVWFIFHTCGLHFLLVAPLLLRLRSSRALPVQSACLALALSHLPVAYTGALGELDTVHVLLLGLLCILAAMAGLTIAQAVEIRQRHAWLQRRLQRAADTLEASGGAVPHDELPEEEEEQ</sequence>
<feature type="transmembrane region" description="Helical" evidence="2">
    <location>
        <begin position="623"/>
        <end position="643"/>
    </location>
</feature>
<proteinExistence type="predicted"/>
<feature type="region of interest" description="Disordered" evidence="1">
    <location>
        <begin position="418"/>
        <end position="452"/>
    </location>
</feature>
<feature type="transmembrane region" description="Helical" evidence="2">
    <location>
        <begin position="514"/>
        <end position="530"/>
    </location>
</feature>
<feature type="compositionally biased region" description="Low complexity" evidence="1">
    <location>
        <begin position="388"/>
        <end position="399"/>
    </location>
</feature>